<keyword evidence="2" id="KW-1185">Reference proteome</keyword>
<gene>
    <name evidence="1" type="ORF">DPX16_4343</name>
</gene>
<evidence type="ECO:0000313" key="1">
    <source>
        <dbReference type="EMBL" id="ROL49292.1"/>
    </source>
</evidence>
<sequence>MAENKRIVSVSQEPSNGDAVNPDVMCQISVSLPSTLYVIMSSSSMEDWHHEKGMSGDGRVPEKHNVKEWLWTEACFLLQFVFCCLPRLSRSIHPSRRGEKNGCNLFLTPFLNASLHHLHTFDRTLISDVKKARKRQTN</sequence>
<organism evidence="1 2">
    <name type="scientific">Anabarilius grahami</name>
    <name type="common">Kanglang fish</name>
    <name type="synonym">Barilius grahami</name>
    <dbReference type="NCBI Taxonomy" id="495550"/>
    <lineage>
        <taxon>Eukaryota</taxon>
        <taxon>Metazoa</taxon>
        <taxon>Chordata</taxon>
        <taxon>Craniata</taxon>
        <taxon>Vertebrata</taxon>
        <taxon>Euteleostomi</taxon>
        <taxon>Actinopterygii</taxon>
        <taxon>Neopterygii</taxon>
        <taxon>Teleostei</taxon>
        <taxon>Ostariophysi</taxon>
        <taxon>Cypriniformes</taxon>
        <taxon>Xenocyprididae</taxon>
        <taxon>Xenocypridinae</taxon>
        <taxon>Xenocypridinae incertae sedis</taxon>
        <taxon>Anabarilius</taxon>
    </lineage>
</organism>
<name>A0A3N0YSX5_ANAGA</name>
<dbReference type="AlphaFoldDB" id="A0A3N0YSX5"/>
<proteinExistence type="predicted"/>
<dbReference type="EMBL" id="RJVU01026598">
    <property type="protein sequence ID" value="ROL49292.1"/>
    <property type="molecule type" value="Genomic_DNA"/>
</dbReference>
<comment type="caution">
    <text evidence="1">The sequence shown here is derived from an EMBL/GenBank/DDBJ whole genome shotgun (WGS) entry which is preliminary data.</text>
</comment>
<reference evidence="1 2" key="1">
    <citation type="submission" date="2018-10" db="EMBL/GenBank/DDBJ databases">
        <title>Genome assembly for a Yunnan-Guizhou Plateau 3E fish, Anabarilius grahami (Regan), and its evolutionary and genetic applications.</title>
        <authorList>
            <person name="Jiang W."/>
        </authorList>
    </citation>
    <scope>NUCLEOTIDE SEQUENCE [LARGE SCALE GENOMIC DNA]</scope>
    <source>
        <strain evidence="1">AG-KIZ</strain>
        <tissue evidence="1">Muscle</tissue>
    </source>
</reference>
<evidence type="ECO:0000313" key="2">
    <source>
        <dbReference type="Proteomes" id="UP000281406"/>
    </source>
</evidence>
<dbReference type="Proteomes" id="UP000281406">
    <property type="component" value="Unassembled WGS sequence"/>
</dbReference>
<accession>A0A3N0YSX5</accession>
<protein>
    <submittedName>
        <fullName evidence="1">Uncharacterized protein</fullName>
    </submittedName>
</protein>